<feature type="compositionally biased region" description="Pro residues" evidence="1">
    <location>
        <begin position="1"/>
        <end position="18"/>
    </location>
</feature>
<reference evidence="2" key="1">
    <citation type="journal article" date="2020" name="BMC Genomics">
        <title>Correction to: Identification and distribution of gene clusters required for synthesis of sphingolipid metabolism inhibitors in diverse species of the filamentous fungus Fusarium.</title>
        <authorList>
            <person name="Kim H.S."/>
            <person name="Lohmar J.M."/>
            <person name="Busman M."/>
            <person name="Brown D.W."/>
            <person name="Naumann T.A."/>
            <person name="Divon H.H."/>
            <person name="Lysoe E."/>
            <person name="Uhlig S."/>
            <person name="Proctor R.H."/>
        </authorList>
    </citation>
    <scope>NUCLEOTIDE SEQUENCE</scope>
    <source>
        <strain evidence="2">NRRL 45417</strain>
    </source>
</reference>
<organism evidence="2 3">
    <name type="scientific">Fusarium gaditjirri</name>
    <dbReference type="NCBI Taxonomy" id="282569"/>
    <lineage>
        <taxon>Eukaryota</taxon>
        <taxon>Fungi</taxon>
        <taxon>Dikarya</taxon>
        <taxon>Ascomycota</taxon>
        <taxon>Pezizomycotina</taxon>
        <taxon>Sordariomycetes</taxon>
        <taxon>Hypocreomycetidae</taxon>
        <taxon>Hypocreales</taxon>
        <taxon>Nectriaceae</taxon>
        <taxon>Fusarium</taxon>
        <taxon>Fusarium nisikadoi species complex</taxon>
    </lineage>
</organism>
<feature type="non-terminal residue" evidence="2">
    <location>
        <position position="53"/>
    </location>
</feature>
<dbReference type="EMBL" id="JABFAI010000622">
    <property type="protein sequence ID" value="KAF4943228.1"/>
    <property type="molecule type" value="Genomic_DNA"/>
</dbReference>
<evidence type="ECO:0000256" key="1">
    <source>
        <dbReference type="SAM" id="MobiDB-lite"/>
    </source>
</evidence>
<protein>
    <submittedName>
        <fullName evidence="2">Uncharacterized protein</fullName>
    </submittedName>
</protein>
<sequence>MSTPPPTLTSLPTPPPSSPIDLEKDNAYWYNSLTQALEAATAMEEKMEKDPDS</sequence>
<keyword evidence="3" id="KW-1185">Reference proteome</keyword>
<name>A0A8H4SP88_9HYPO</name>
<feature type="region of interest" description="Disordered" evidence="1">
    <location>
        <begin position="1"/>
        <end position="22"/>
    </location>
</feature>
<proteinExistence type="predicted"/>
<dbReference type="Proteomes" id="UP000604273">
    <property type="component" value="Unassembled WGS sequence"/>
</dbReference>
<comment type="caution">
    <text evidence="2">The sequence shown here is derived from an EMBL/GenBank/DDBJ whole genome shotgun (WGS) entry which is preliminary data.</text>
</comment>
<reference evidence="2" key="2">
    <citation type="submission" date="2020-05" db="EMBL/GenBank/DDBJ databases">
        <authorList>
            <person name="Kim H.-S."/>
            <person name="Proctor R.H."/>
            <person name="Brown D.W."/>
        </authorList>
    </citation>
    <scope>NUCLEOTIDE SEQUENCE</scope>
    <source>
        <strain evidence="2">NRRL 45417</strain>
    </source>
</reference>
<dbReference type="AlphaFoldDB" id="A0A8H4SP88"/>
<evidence type="ECO:0000313" key="2">
    <source>
        <dbReference type="EMBL" id="KAF4943228.1"/>
    </source>
</evidence>
<gene>
    <name evidence="2" type="ORF">FGADI_13551</name>
</gene>
<evidence type="ECO:0000313" key="3">
    <source>
        <dbReference type="Proteomes" id="UP000604273"/>
    </source>
</evidence>
<accession>A0A8H4SP88</accession>